<feature type="domain" description="PIN" evidence="7">
    <location>
        <begin position="2"/>
        <end position="119"/>
    </location>
</feature>
<gene>
    <name evidence="6" type="primary">vapC</name>
    <name evidence="8" type="ordered locus">MTES_1398</name>
</gene>
<keyword evidence="3 6" id="KW-0479">Metal-binding</keyword>
<comment type="function">
    <text evidence="6">Toxic component of a toxin-antitoxin (TA) system. An RNase.</text>
</comment>
<dbReference type="GO" id="GO:0016787">
    <property type="term" value="F:hydrolase activity"/>
    <property type="evidence" value="ECO:0007669"/>
    <property type="project" value="UniProtKB-KW"/>
</dbReference>
<dbReference type="eggNOG" id="COG1848">
    <property type="taxonomic scope" value="Bacteria"/>
</dbReference>
<evidence type="ECO:0000313" key="9">
    <source>
        <dbReference type="Proteomes" id="UP000008975"/>
    </source>
</evidence>
<name>E8N8B7_MICTS</name>
<dbReference type="InterPro" id="IPR029060">
    <property type="entry name" value="PIN-like_dom_sf"/>
</dbReference>
<dbReference type="RefSeq" id="WP_013584487.1">
    <property type="nucleotide sequence ID" value="NC_015125.1"/>
</dbReference>
<dbReference type="InterPro" id="IPR022907">
    <property type="entry name" value="VapC_family"/>
</dbReference>
<evidence type="ECO:0000256" key="4">
    <source>
        <dbReference type="ARBA" id="ARBA00022801"/>
    </source>
</evidence>
<dbReference type="CDD" id="cd09874">
    <property type="entry name" value="PIN_MT3492-like"/>
    <property type="match status" value="1"/>
</dbReference>
<dbReference type="HAMAP" id="MF_00265">
    <property type="entry name" value="VapC_Nob1"/>
    <property type="match status" value="1"/>
</dbReference>
<evidence type="ECO:0000256" key="3">
    <source>
        <dbReference type="ARBA" id="ARBA00022723"/>
    </source>
</evidence>
<keyword evidence="1 6" id="KW-1277">Toxin-antitoxin system</keyword>
<comment type="cofactor">
    <cofactor evidence="6">
        <name>Mg(2+)</name>
        <dbReference type="ChEBI" id="CHEBI:18420"/>
    </cofactor>
</comment>
<dbReference type="KEGG" id="mts:MTES_1398"/>
<dbReference type="InterPro" id="IPR002716">
    <property type="entry name" value="PIN_dom"/>
</dbReference>
<evidence type="ECO:0000256" key="5">
    <source>
        <dbReference type="ARBA" id="ARBA00022842"/>
    </source>
</evidence>
<dbReference type="EMBL" id="AP012052">
    <property type="protein sequence ID" value="BAJ74362.1"/>
    <property type="molecule type" value="Genomic_DNA"/>
</dbReference>
<dbReference type="EC" id="3.1.-.-" evidence="6"/>
<keyword evidence="5 6" id="KW-0460">Magnesium</keyword>
<evidence type="ECO:0000256" key="2">
    <source>
        <dbReference type="ARBA" id="ARBA00022722"/>
    </source>
</evidence>
<sequence length="131" mass="14184">MIYVDSCLVIYAVERDDHVGERARSALAEAEEPIATSPLAVLESLVGPMRDADAEAQLRMWTAFDAFELLPVEPDAYLDAALLRARYRGLRTADALHLGIARQAGCTAFWTNDARLHAASGGLAVDVIGRS</sequence>
<feature type="binding site" evidence="6">
    <location>
        <position position="94"/>
    </location>
    <ligand>
        <name>Mg(2+)</name>
        <dbReference type="ChEBI" id="CHEBI:18420"/>
    </ligand>
</feature>
<dbReference type="GO" id="GO:0000287">
    <property type="term" value="F:magnesium ion binding"/>
    <property type="evidence" value="ECO:0007669"/>
    <property type="project" value="UniProtKB-UniRule"/>
</dbReference>
<organism evidence="8 9">
    <name type="scientific">Microbacterium testaceum (strain StLB037)</name>
    <dbReference type="NCBI Taxonomy" id="979556"/>
    <lineage>
        <taxon>Bacteria</taxon>
        <taxon>Bacillati</taxon>
        <taxon>Actinomycetota</taxon>
        <taxon>Actinomycetes</taxon>
        <taxon>Micrococcales</taxon>
        <taxon>Microbacteriaceae</taxon>
        <taxon>Microbacterium</taxon>
    </lineage>
</organism>
<dbReference type="Gene3D" id="3.40.50.1010">
    <property type="entry name" value="5'-nuclease"/>
    <property type="match status" value="1"/>
</dbReference>
<keyword evidence="4 6" id="KW-0378">Hydrolase</keyword>
<reference evidence="8 9" key="1">
    <citation type="journal article" date="2011" name="J. Bacteriol.">
        <title>Genome sequence of Microbacterium testaceum StLB037, an N-acylhomoserine lactone-degrading bacterium isolated from potato leaves.</title>
        <authorList>
            <person name="Morohoshi T."/>
            <person name="Wang W.-Z."/>
            <person name="Someya N."/>
            <person name="Ikeda T."/>
        </authorList>
    </citation>
    <scope>NUCLEOTIDE SEQUENCE [LARGE SCALE GENOMIC DNA]</scope>
    <source>
        <strain evidence="8 9">StLB037</strain>
    </source>
</reference>
<dbReference type="GO" id="GO:0004540">
    <property type="term" value="F:RNA nuclease activity"/>
    <property type="evidence" value="ECO:0007669"/>
    <property type="project" value="InterPro"/>
</dbReference>
<dbReference type="Proteomes" id="UP000008975">
    <property type="component" value="Chromosome"/>
</dbReference>
<evidence type="ECO:0000256" key="6">
    <source>
        <dbReference type="HAMAP-Rule" id="MF_00265"/>
    </source>
</evidence>
<dbReference type="AlphaFoldDB" id="E8N8B7"/>
<protein>
    <recommendedName>
        <fullName evidence="6">Ribonuclease VapC</fullName>
        <shortName evidence="6">RNase VapC</shortName>
        <ecNumber evidence="6">3.1.-.-</ecNumber>
    </recommendedName>
    <alternativeName>
        <fullName evidence="6">Toxin VapC</fullName>
    </alternativeName>
</protein>
<dbReference type="GO" id="GO:0090729">
    <property type="term" value="F:toxin activity"/>
    <property type="evidence" value="ECO:0007669"/>
    <property type="project" value="UniProtKB-KW"/>
</dbReference>
<dbReference type="SUPFAM" id="SSF88723">
    <property type="entry name" value="PIN domain-like"/>
    <property type="match status" value="1"/>
</dbReference>
<dbReference type="HOGENOM" id="CLU_125353_1_1_11"/>
<keyword evidence="2 6" id="KW-0540">Nuclease</keyword>
<dbReference type="STRING" id="979556.MTES_1398"/>
<evidence type="ECO:0000256" key="1">
    <source>
        <dbReference type="ARBA" id="ARBA00022649"/>
    </source>
</evidence>
<evidence type="ECO:0000259" key="7">
    <source>
        <dbReference type="Pfam" id="PF01850"/>
    </source>
</evidence>
<dbReference type="Pfam" id="PF01850">
    <property type="entry name" value="PIN"/>
    <property type="match status" value="1"/>
</dbReference>
<evidence type="ECO:0000313" key="8">
    <source>
        <dbReference type="EMBL" id="BAJ74362.1"/>
    </source>
</evidence>
<accession>E8N8B7</accession>
<comment type="similarity">
    <text evidence="6">Belongs to the PINc/VapC protein family.</text>
</comment>
<dbReference type="OrthoDB" id="5082781at2"/>
<proteinExistence type="inferred from homology"/>
<feature type="binding site" evidence="6">
    <location>
        <position position="5"/>
    </location>
    <ligand>
        <name>Mg(2+)</name>
        <dbReference type="ChEBI" id="CHEBI:18420"/>
    </ligand>
</feature>
<reference key="2">
    <citation type="submission" date="2011-02" db="EMBL/GenBank/DDBJ databases">
        <title>Genome sequence of Microbacterium testaceum StLB037.</title>
        <authorList>
            <person name="Morohoshi T."/>
            <person name="Wang W.Z."/>
            <person name="Someya N."/>
            <person name="Ikeda T."/>
        </authorList>
    </citation>
    <scope>NUCLEOTIDE SEQUENCE</scope>
    <source>
        <strain>StLB037</strain>
    </source>
</reference>
<keyword evidence="6" id="KW-0800">Toxin</keyword>